<evidence type="ECO:0000313" key="6">
    <source>
        <dbReference type="EMBL" id="KAF5581422.1"/>
    </source>
</evidence>
<dbReference type="SUPFAM" id="SSF57701">
    <property type="entry name" value="Zn2/Cys6 DNA-binding domain"/>
    <property type="match status" value="1"/>
</dbReference>
<dbReference type="InterPro" id="IPR001138">
    <property type="entry name" value="Zn2Cys6_DnaBD"/>
</dbReference>
<evidence type="ECO:0000256" key="3">
    <source>
        <dbReference type="ARBA" id="ARBA00023242"/>
    </source>
</evidence>
<dbReference type="Gene3D" id="4.10.240.10">
    <property type="entry name" value="Zn(2)-C6 fungal-type DNA-binding domain"/>
    <property type="match status" value="1"/>
</dbReference>
<dbReference type="GO" id="GO:0008270">
    <property type="term" value="F:zinc ion binding"/>
    <property type="evidence" value="ECO:0007669"/>
    <property type="project" value="InterPro"/>
</dbReference>
<feature type="domain" description="Zn(2)-C6 fungal-type" evidence="5">
    <location>
        <begin position="20"/>
        <end position="49"/>
    </location>
</feature>
<dbReference type="GO" id="GO:0000981">
    <property type="term" value="F:DNA-binding transcription factor activity, RNA polymerase II-specific"/>
    <property type="evidence" value="ECO:0007669"/>
    <property type="project" value="InterPro"/>
</dbReference>
<dbReference type="CDD" id="cd12148">
    <property type="entry name" value="fungal_TF_MHR"/>
    <property type="match status" value="1"/>
</dbReference>
<dbReference type="CDD" id="cd00067">
    <property type="entry name" value="GAL4"/>
    <property type="match status" value="1"/>
</dbReference>
<dbReference type="EMBL" id="JAAOAR010000470">
    <property type="protein sequence ID" value="KAF5581422.1"/>
    <property type="molecule type" value="Genomic_DNA"/>
</dbReference>
<reference evidence="6 7" key="1">
    <citation type="submission" date="2020-05" db="EMBL/GenBank/DDBJ databases">
        <title>Identification and distribution of gene clusters putatively required for synthesis of sphingolipid metabolism inhibitors in phylogenetically diverse species of the filamentous fungus Fusarium.</title>
        <authorList>
            <person name="Kim H.-S."/>
            <person name="Busman M."/>
            <person name="Brown D.W."/>
            <person name="Divon H."/>
            <person name="Uhlig S."/>
            <person name="Proctor R.H."/>
        </authorList>
    </citation>
    <scope>NUCLEOTIDE SEQUENCE [LARGE SCALE GENOMIC DNA]</scope>
    <source>
        <strain evidence="6 7">NRRL 25211</strain>
    </source>
</reference>
<dbReference type="GO" id="GO:0003677">
    <property type="term" value="F:DNA binding"/>
    <property type="evidence" value="ECO:0007669"/>
    <property type="project" value="InterPro"/>
</dbReference>
<accession>A0A8H5NWM4</accession>
<dbReference type="Pfam" id="PF04082">
    <property type="entry name" value="Fungal_trans"/>
    <property type="match status" value="1"/>
</dbReference>
<keyword evidence="2" id="KW-0479">Metal-binding</keyword>
<dbReference type="InterPro" id="IPR036864">
    <property type="entry name" value="Zn2-C6_fun-type_DNA-bd_sf"/>
</dbReference>
<comment type="subcellular location">
    <subcellularLocation>
        <location evidence="1">Nucleus</location>
    </subcellularLocation>
</comment>
<dbReference type="PANTHER" id="PTHR31001">
    <property type="entry name" value="UNCHARACTERIZED TRANSCRIPTIONAL REGULATORY PROTEIN"/>
    <property type="match status" value="1"/>
</dbReference>
<dbReference type="InterPro" id="IPR050613">
    <property type="entry name" value="Sec_Metabolite_Reg"/>
</dbReference>
<protein>
    <submittedName>
        <fullName evidence="6">Bikaverin cluster-transcription factor</fullName>
    </submittedName>
</protein>
<dbReference type="SMART" id="SM00066">
    <property type="entry name" value="GAL4"/>
    <property type="match status" value="1"/>
</dbReference>
<dbReference type="PROSITE" id="PS50048">
    <property type="entry name" value="ZN2_CY6_FUNGAL_2"/>
    <property type="match status" value="1"/>
</dbReference>
<dbReference type="GO" id="GO:0005634">
    <property type="term" value="C:nucleus"/>
    <property type="evidence" value="ECO:0007669"/>
    <property type="project" value="UniProtKB-SubCell"/>
</dbReference>
<evidence type="ECO:0000313" key="7">
    <source>
        <dbReference type="Proteomes" id="UP000544095"/>
    </source>
</evidence>
<keyword evidence="3" id="KW-0539">Nucleus</keyword>
<dbReference type="PANTHER" id="PTHR31001:SF57">
    <property type="entry name" value="ZN(II)2CYS6 TRANSCRIPTION FACTOR (EUROFUNG)"/>
    <property type="match status" value="1"/>
</dbReference>
<organism evidence="6 7">
    <name type="scientific">Fusarium pseudoanthophilum</name>
    <dbReference type="NCBI Taxonomy" id="48495"/>
    <lineage>
        <taxon>Eukaryota</taxon>
        <taxon>Fungi</taxon>
        <taxon>Dikarya</taxon>
        <taxon>Ascomycota</taxon>
        <taxon>Pezizomycotina</taxon>
        <taxon>Sordariomycetes</taxon>
        <taxon>Hypocreomycetidae</taxon>
        <taxon>Hypocreales</taxon>
        <taxon>Nectriaceae</taxon>
        <taxon>Fusarium</taxon>
        <taxon>Fusarium fujikuroi species complex</taxon>
    </lineage>
</organism>
<dbReference type="InterPro" id="IPR007219">
    <property type="entry name" value="XnlR_reg_dom"/>
</dbReference>
<dbReference type="PROSITE" id="PS00463">
    <property type="entry name" value="ZN2_CY6_FUNGAL_1"/>
    <property type="match status" value="1"/>
</dbReference>
<keyword evidence="7" id="KW-1185">Reference proteome</keyword>
<comment type="caution">
    <text evidence="6">The sequence shown here is derived from an EMBL/GenBank/DDBJ whole genome shotgun (WGS) entry which is preliminary data.</text>
</comment>
<feature type="compositionally biased region" description="Polar residues" evidence="4">
    <location>
        <begin position="86"/>
        <end position="99"/>
    </location>
</feature>
<dbReference type="GO" id="GO:0006351">
    <property type="term" value="P:DNA-templated transcription"/>
    <property type="evidence" value="ECO:0007669"/>
    <property type="project" value="InterPro"/>
</dbReference>
<sequence>MSSTSDSPVPTPSDPLPLRSCTYCRSRKVKCDRQKPCSNCLRVKRNCSYPAGRGRAAKKSTRTLDTRLVDRLQRLENIIKELTSQVESTTDAVPSGNNTDVEEIEPHRGAAGNSLSGEDGAAHDASTNQQLGRLMIDDSKSYYVSNILWANLGNEIEELRDMLHDSLSEDDANNPTDASGPMPEVASPIGTSASVFGFRSLCNSLLGYHPPMHLSVTLLNIFTENVLPLVHIFHMPTTEQWFWDSIVSLETLDRNAEALLFAIYYSSIISMDEGQCVSVLGELRSTSLNKFRFAVEQSMARANLLNTQSLVLLQAAILFLSGLRNEDDSRTTWSLTSLIFHIAQAMGLHRDGTTFGLKPFDIELRRRLWWHICLLDMRSSEFHGYEPIVRGDMFDTKLPLNINDSDITPHMTEAPKEHEGHTQMTFCLMRCEMTKAGWKVGYASPIPGSTATTARADGELIVQELKTRLEERYLRYCDESVPFMLFTTKVARLIVARTGLMVDFPRKQKEAYTSTIIRDRLFSISMEVLELSSFIMTNSSISKWTWHSKAHIQWHAVIFVLSEICSRPASTECDRAWEFINTVHNRWNINERGKRGNLWRPIQRLMVKARYVREMQQLDPGFYLAGRMATPDTMPVQDGMQKEPTGSPGMLDMDWMLGDLGIDLYGGMMDRPSWG</sequence>
<evidence type="ECO:0000256" key="1">
    <source>
        <dbReference type="ARBA" id="ARBA00004123"/>
    </source>
</evidence>
<evidence type="ECO:0000259" key="5">
    <source>
        <dbReference type="PROSITE" id="PS50048"/>
    </source>
</evidence>
<evidence type="ECO:0000256" key="4">
    <source>
        <dbReference type="SAM" id="MobiDB-lite"/>
    </source>
</evidence>
<proteinExistence type="predicted"/>
<name>A0A8H5NWM4_9HYPO</name>
<dbReference type="AlphaFoldDB" id="A0A8H5NWM4"/>
<gene>
    <name evidence="6" type="ORF">FPANT_8943</name>
</gene>
<dbReference type="Proteomes" id="UP000544095">
    <property type="component" value="Unassembled WGS sequence"/>
</dbReference>
<dbReference type="SMART" id="SM00906">
    <property type="entry name" value="Fungal_trans"/>
    <property type="match status" value="1"/>
</dbReference>
<dbReference type="Pfam" id="PF00172">
    <property type="entry name" value="Zn_clus"/>
    <property type="match status" value="1"/>
</dbReference>
<evidence type="ECO:0000256" key="2">
    <source>
        <dbReference type="ARBA" id="ARBA00022723"/>
    </source>
</evidence>
<feature type="region of interest" description="Disordered" evidence="4">
    <location>
        <begin position="86"/>
        <end position="124"/>
    </location>
</feature>